<keyword evidence="2" id="KW-0808">Transferase</keyword>
<protein>
    <submittedName>
        <fullName evidence="2">Methyltransferase type 12</fullName>
    </submittedName>
</protein>
<comment type="caution">
    <text evidence="2">The sequence shown here is derived from an EMBL/GenBank/DDBJ whole genome shotgun (WGS) entry which is preliminary data.</text>
</comment>
<dbReference type="RefSeq" id="WP_113606861.1">
    <property type="nucleotide sequence ID" value="NZ_POAF01000002.1"/>
</dbReference>
<name>A0A365YLX8_9MICC</name>
<dbReference type="AlphaFoldDB" id="A0A365YLX8"/>
<accession>A0A365YLX8</accession>
<dbReference type="InterPro" id="IPR024775">
    <property type="entry name" value="DinB-like"/>
</dbReference>
<evidence type="ECO:0000313" key="2">
    <source>
        <dbReference type="EMBL" id="RBM02994.1"/>
    </source>
</evidence>
<dbReference type="InterPro" id="IPR034660">
    <property type="entry name" value="DinB/YfiT-like"/>
</dbReference>
<evidence type="ECO:0000313" key="3">
    <source>
        <dbReference type="Proteomes" id="UP000252167"/>
    </source>
</evidence>
<dbReference type="SUPFAM" id="SSF109854">
    <property type="entry name" value="DinB/YfiT-like putative metalloenzymes"/>
    <property type="match status" value="1"/>
</dbReference>
<dbReference type="Proteomes" id="UP000252167">
    <property type="component" value="Unassembled WGS sequence"/>
</dbReference>
<keyword evidence="3" id="KW-1185">Reference proteome</keyword>
<reference evidence="2 3" key="1">
    <citation type="submission" date="2018-01" db="EMBL/GenBank/DDBJ databases">
        <title>Glutamicibacter soli strain NHPC-3 Whole genome sequence and assembly.</title>
        <authorList>
            <person name="Choudhury P."/>
            <person name="Gupta D."/>
            <person name="Sengupta K."/>
            <person name="Jawed A."/>
            <person name="Sultana N."/>
            <person name="Saha P."/>
        </authorList>
    </citation>
    <scope>NUCLEOTIDE SEQUENCE [LARGE SCALE GENOMIC DNA]</scope>
    <source>
        <strain evidence="2 3">NHPC-3</strain>
    </source>
</reference>
<keyword evidence="2" id="KW-0489">Methyltransferase</keyword>
<organism evidence="2 3">
    <name type="scientific">Glutamicibacter soli</name>
    <dbReference type="NCBI Taxonomy" id="453836"/>
    <lineage>
        <taxon>Bacteria</taxon>
        <taxon>Bacillati</taxon>
        <taxon>Actinomycetota</taxon>
        <taxon>Actinomycetes</taxon>
        <taxon>Micrococcales</taxon>
        <taxon>Micrococcaceae</taxon>
        <taxon>Glutamicibacter</taxon>
    </lineage>
</organism>
<sequence length="173" mass="19589">MSQIVPDDKDWTFVLHEVCPECGVDVRTLSVQETVAQVPQVVKRYQSVLERPGAATRRNPARWSDQEYVVHVAEMLEVMLGRLDLMLEQADPGFPNWDQDVAAEQGHYNTLSPEQASQKLRAAAEAYAAKLESISPEKYSRRGIRSNGAAFTVETLNQYAWHDVVHHLWDLDA</sequence>
<dbReference type="EMBL" id="POAF01000002">
    <property type="protein sequence ID" value="RBM02994.1"/>
    <property type="molecule type" value="Genomic_DNA"/>
</dbReference>
<dbReference type="GO" id="GO:0032259">
    <property type="term" value="P:methylation"/>
    <property type="evidence" value="ECO:0007669"/>
    <property type="project" value="UniProtKB-KW"/>
</dbReference>
<feature type="domain" description="DinB-like" evidence="1">
    <location>
        <begin position="56"/>
        <end position="167"/>
    </location>
</feature>
<dbReference type="GO" id="GO:0008168">
    <property type="term" value="F:methyltransferase activity"/>
    <property type="evidence" value="ECO:0007669"/>
    <property type="project" value="UniProtKB-KW"/>
</dbReference>
<dbReference type="Pfam" id="PF12867">
    <property type="entry name" value="DinB_2"/>
    <property type="match status" value="1"/>
</dbReference>
<dbReference type="Gene3D" id="1.20.120.450">
    <property type="entry name" value="dinb family like domain"/>
    <property type="match status" value="1"/>
</dbReference>
<evidence type="ECO:0000259" key="1">
    <source>
        <dbReference type="Pfam" id="PF12867"/>
    </source>
</evidence>
<gene>
    <name evidence="2" type="ORF">C1H84_06145</name>
</gene>
<proteinExistence type="predicted"/>